<organism evidence="1 2">
    <name type="scientific">Microbispora siamensis</name>
    <dbReference type="NCBI Taxonomy" id="564413"/>
    <lineage>
        <taxon>Bacteria</taxon>
        <taxon>Bacillati</taxon>
        <taxon>Actinomycetota</taxon>
        <taxon>Actinomycetes</taxon>
        <taxon>Streptosporangiales</taxon>
        <taxon>Streptosporangiaceae</taxon>
        <taxon>Microbispora</taxon>
    </lineage>
</organism>
<accession>A0ABQ4GT41</accession>
<gene>
    <name evidence="1" type="ORF">Msi02_53160</name>
</gene>
<evidence type="ECO:0000313" key="2">
    <source>
        <dbReference type="Proteomes" id="UP000660454"/>
    </source>
</evidence>
<protein>
    <submittedName>
        <fullName evidence="1">Uncharacterized protein</fullName>
    </submittedName>
</protein>
<comment type="caution">
    <text evidence="1">The sequence shown here is derived from an EMBL/GenBank/DDBJ whole genome shotgun (WGS) entry which is preliminary data.</text>
</comment>
<proteinExistence type="predicted"/>
<dbReference type="EMBL" id="BOOF01000032">
    <property type="protein sequence ID" value="GIH64499.1"/>
    <property type="molecule type" value="Genomic_DNA"/>
</dbReference>
<reference evidence="1 2" key="1">
    <citation type="submission" date="2021-01" db="EMBL/GenBank/DDBJ databases">
        <title>Whole genome shotgun sequence of Microbispora siamensis NBRC 104113.</title>
        <authorList>
            <person name="Komaki H."/>
            <person name="Tamura T."/>
        </authorList>
    </citation>
    <scope>NUCLEOTIDE SEQUENCE [LARGE SCALE GENOMIC DNA]</scope>
    <source>
        <strain evidence="1 2">NBRC 104113</strain>
    </source>
</reference>
<keyword evidence="2" id="KW-1185">Reference proteome</keyword>
<evidence type="ECO:0000313" key="1">
    <source>
        <dbReference type="EMBL" id="GIH64499.1"/>
    </source>
</evidence>
<sequence>MFADLAVARTAGGLPWSDTFEARVVGRYDDIVAALHDPETFSSAPTVPEFPSP</sequence>
<name>A0ABQ4GT41_9ACTN</name>
<dbReference type="RefSeq" id="WP_204050735.1">
    <property type="nucleotide sequence ID" value="NZ_BOOF01000032.1"/>
</dbReference>
<dbReference type="Proteomes" id="UP000660454">
    <property type="component" value="Unassembled WGS sequence"/>
</dbReference>